<proteinExistence type="predicted"/>
<name>A0AAW6E8J3_9FIRM</name>
<gene>
    <name evidence="1" type="ORF">PNU62_10605</name>
</gene>
<evidence type="ECO:0000313" key="1">
    <source>
        <dbReference type="EMBL" id="MDB8745468.1"/>
    </source>
</evidence>
<dbReference type="RefSeq" id="WP_117878402.1">
    <property type="nucleotide sequence ID" value="NZ_JADNGL010000019.1"/>
</dbReference>
<accession>A0AAW6E8J3</accession>
<dbReference type="AlphaFoldDB" id="A0AAW6E8J3"/>
<reference evidence="1" key="1">
    <citation type="submission" date="2023-01" db="EMBL/GenBank/DDBJ databases">
        <title>Human gut microbiome strain richness.</title>
        <authorList>
            <person name="Chen-Liaw A."/>
        </authorList>
    </citation>
    <scope>NUCLEOTIDE SEQUENCE</scope>
    <source>
        <strain evidence="1">1001275st1_F4_1001275B_160808</strain>
    </source>
</reference>
<organism evidence="1 2">
    <name type="scientific">Ruminococcus bicirculans</name>
    <name type="common">ex Wegman et al. 2014</name>
    <dbReference type="NCBI Taxonomy" id="1160721"/>
    <lineage>
        <taxon>Bacteria</taxon>
        <taxon>Bacillati</taxon>
        <taxon>Bacillota</taxon>
        <taxon>Clostridia</taxon>
        <taxon>Eubacteriales</taxon>
        <taxon>Oscillospiraceae</taxon>
        <taxon>Ruminococcus</taxon>
    </lineage>
</organism>
<comment type="caution">
    <text evidence="1">The sequence shown here is derived from an EMBL/GenBank/DDBJ whole genome shotgun (WGS) entry which is preliminary data.</text>
</comment>
<evidence type="ECO:0000313" key="2">
    <source>
        <dbReference type="Proteomes" id="UP001211015"/>
    </source>
</evidence>
<dbReference type="Proteomes" id="UP001211015">
    <property type="component" value="Unassembled WGS sequence"/>
</dbReference>
<dbReference type="Pfam" id="PF12664">
    <property type="entry name" value="DUF3789"/>
    <property type="match status" value="1"/>
</dbReference>
<sequence>MLGFVIGLFVGGTVGVTIMSLCIAAGQADKRENCTDSDR</sequence>
<dbReference type="InterPro" id="IPR024522">
    <property type="entry name" value="DUF3789"/>
</dbReference>
<dbReference type="EMBL" id="JAQMLV010000014">
    <property type="protein sequence ID" value="MDB8745468.1"/>
    <property type="molecule type" value="Genomic_DNA"/>
</dbReference>
<protein>
    <submittedName>
        <fullName evidence="1">DUF3789 domain-containing protein</fullName>
    </submittedName>
</protein>